<dbReference type="Proteomes" id="UP000664844">
    <property type="component" value="Unassembled WGS sequence"/>
</dbReference>
<dbReference type="InterPro" id="IPR035903">
    <property type="entry name" value="HesB-like_dom_sf"/>
</dbReference>
<dbReference type="SUPFAM" id="SSF89360">
    <property type="entry name" value="HesB-like domain"/>
    <property type="match status" value="1"/>
</dbReference>
<dbReference type="EMBL" id="JAFLQW010000371">
    <property type="protein sequence ID" value="MBO0350180.1"/>
    <property type="molecule type" value="Genomic_DNA"/>
</dbReference>
<dbReference type="NCBIfam" id="TIGR00049">
    <property type="entry name" value="iron-sulfur cluster assembly accessory protein"/>
    <property type="match status" value="1"/>
</dbReference>
<name>A0ABS3FSU9_9CYAN</name>
<dbReference type="PROSITE" id="PS01152">
    <property type="entry name" value="HESB"/>
    <property type="match status" value="1"/>
</dbReference>
<dbReference type="PANTHER" id="PTHR43011">
    <property type="entry name" value="IRON-SULFUR CLUSTER ASSEMBLY 2 HOMOLOG, MITOCHONDRIAL"/>
    <property type="match status" value="1"/>
</dbReference>
<dbReference type="Pfam" id="PF01521">
    <property type="entry name" value="Fe-S_biosyn"/>
    <property type="match status" value="1"/>
</dbReference>
<accession>A0ABS3FSU9</accession>
<organism evidence="2 3">
    <name type="scientific">Phormidium pseudopriestleyi FRX01</name>
    <dbReference type="NCBI Taxonomy" id="1759528"/>
    <lineage>
        <taxon>Bacteria</taxon>
        <taxon>Bacillati</taxon>
        <taxon>Cyanobacteriota</taxon>
        <taxon>Cyanophyceae</taxon>
        <taxon>Oscillatoriophycideae</taxon>
        <taxon>Oscillatoriales</taxon>
        <taxon>Oscillatoriaceae</taxon>
        <taxon>Phormidium</taxon>
    </lineage>
</organism>
<evidence type="ECO:0000313" key="3">
    <source>
        <dbReference type="Proteomes" id="UP000664844"/>
    </source>
</evidence>
<evidence type="ECO:0000259" key="1">
    <source>
        <dbReference type="Pfam" id="PF01521"/>
    </source>
</evidence>
<feature type="domain" description="Core" evidence="1">
    <location>
        <begin position="2"/>
        <end position="103"/>
    </location>
</feature>
<dbReference type="InterPro" id="IPR016092">
    <property type="entry name" value="ATAP"/>
</dbReference>
<dbReference type="InterPro" id="IPR000361">
    <property type="entry name" value="ATAP_core_dom"/>
</dbReference>
<sequence>MIQLSKAAVTEIKRIQSKQSNPNVWFRLGVETGGCAGWYYTMAFDEQCNPDDLICECDGVQVTVDSRILDYLNGLTLDYSQDLMGGGFRFHNPKAAKTCGCGNSFSIVESPTP</sequence>
<gene>
    <name evidence="2" type="ORF">J0895_13870</name>
</gene>
<dbReference type="Gene3D" id="2.60.300.12">
    <property type="entry name" value="HesB-like domain"/>
    <property type="match status" value="1"/>
</dbReference>
<dbReference type="InterPro" id="IPR017870">
    <property type="entry name" value="FeS_cluster_insertion_CS"/>
</dbReference>
<keyword evidence="3" id="KW-1185">Reference proteome</keyword>
<comment type="caution">
    <text evidence="2">The sequence shown here is derived from an EMBL/GenBank/DDBJ whole genome shotgun (WGS) entry which is preliminary data.</text>
</comment>
<evidence type="ECO:0000313" key="2">
    <source>
        <dbReference type="EMBL" id="MBO0350180.1"/>
    </source>
</evidence>
<dbReference type="RefSeq" id="WP_207088670.1">
    <property type="nucleotide sequence ID" value="NZ_JAFLQW010000371.1"/>
</dbReference>
<proteinExistence type="predicted"/>
<dbReference type="PANTHER" id="PTHR43011:SF1">
    <property type="entry name" value="IRON-SULFUR CLUSTER ASSEMBLY 2 HOMOLOG, MITOCHONDRIAL"/>
    <property type="match status" value="1"/>
</dbReference>
<reference evidence="2 3" key="1">
    <citation type="submission" date="2021-03" db="EMBL/GenBank/DDBJ databases">
        <title>Metabolic Capacity of the Antarctic Cyanobacterium Phormidium pseudopriestleyi that Sustains Oxygenic Photosynthesis in the Presence of Hydrogen Sulfide.</title>
        <authorList>
            <person name="Lumian J.E."/>
            <person name="Jungblut A.D."/>
            <person name="Dillon M.L."/>
            <person name="Hawes I."/>
            <person name="Doran P.T."/>
            <person name="Mackey T.J."/>
            <person name="Dick G.J."/>
            <person name="Grettenberger C.L."/>
            <person name="Sumner D.Y."/>
        </authorList>
    </citation>
    <scope>NUCLEOTIDE SEQUENCE [LARGE SCALE GENOMIC DNA]</scope>
    <source>
        <strain evidence="2 3">FRX01</strain>
    </source>
</reference>
<protein>
    <submittedName>
        <fullName evidence="2">Iron-sulfur cluster assembly accessory protein</fullName>
    </submittedName>
</protein>